<evidence type="ECO:0000313" key="3">
    <source>
        <dbReference type="Proteomes" id="UP001318860"/>
    </source>
</evidence>
<feature type="region of interest" description="Disordered" evidence="1">
    <location>
        <begin position="1"/>
        <end position="34"/>
    </location>
</feature>
<keyword evidence="3" id="KW-1185">Reference proteome</keyword>
<feature type="compositionally biased region" description="Polar residues" evidence="1">
    <location>
        <begin position="1"/>
        <end position="12"/>
    </location>
</feature>
<comment type="caution">
    <text evidence="2">The sequence shown here is derived from an EMBL/GenBank/DDBJ whole genome shotgun (WGS) entry which is preliminary data.</text>
</comment>
<reference evidence="2 3" key="1">
    <citation type="journal article" date="2021" name="Comput. Struct. Biotechnol. J.">
        <title>De novo genome assembly of the potent medicinal plant Rehmannia glutinosa using nanopore technology.</title>
        <authorList>
            <person name="Ma L."/>
            <person name="Dong C."/>
            <person name="Song C."/>
            <person name="Wang X."/>
            <person name="Zheng X."/>
            <person name="Niu Y."/>
            <person name="Chen S."/>
            <person name="Feng W."/>
        </authorList>
    </citation>
    <scope>NUCLEOTIDE SEQUENCE [LARGE SCALE GENOMIC DNA]</scope>
    <source>
        <strain evidence="2">DH-2019</strain>
    </source>
</reference>
<accession>A0ABR0W1W6</accession>
<dbReference type="EMBL" id="JABTTQ020000107">
    <property type="protein sequence ID" value="KAK6141587.1"/>
    <property type="molecule type" value="Genomic_DNA"/>
</dbReference>
<organism evidence="2 3">
    <name type="scientific">Rehmannia glutinosa</name>
    <name type="common">Chinese foxglove</name>
    <dbReference type="NCBI Taxonomy" id="99300"/>
    <lineage>
        <taxon>Eukaryota</taxon>
        <taxon>Viridiplantae</taxon>
        <taxon>Streptophyta</taxon>
        <taxon>Embryophyta</taxon>
        <taxon>Tracheophyta</taxon>
        <taxon>Spermatophyta</taxon>
        <taxon>Magnoliopsida</taxon>
        <taxon>eudicotyledons</taxon>
        <taxon>Gunneridae</taxon>
        <taxon>Pentapetalae</taxon>
        <taxon>asterids</taxon>
        <taxon>lamiids</taxon>
        <taxon>Lamiales</taxon>
        <taxon>Orobanchaceae</taxon>
        <taxon>Rehmannieae</taxon>
        <taxon>Rehmannia</taxon>
    </lineage>
</organism>
<evidence type="ECO:0000313" key="2">
    <source>
        <dbReference type="EMBL" id="KAK6141587.1"/>
    </source>
</evidence>
<gene>
    <name evidence="2" type="ORF">DH2020_024688</name>
</gene>
<dbReference type="PANTHER" id="PTHR11439:SF467">
    <property type="entry name" value="INTEGRASE CATALYTIC DOMAIN-CONTAINING PROTEIN"/>
    <property type="match status" value="1"/>
</dbReference>
<dbReference type="CDD" id="cd09272">
    <property type="entry name" value="RNase_HI_RT_Ty1"/>
    <property type="match status" value="1"/>
</dbReference>
<protein>
    <submittedName>
        <fullName evidence="2">Uncharacterized protein</fullName>
    </submittedName>
</protein>
<dbReference type="Proteomes" id="UP001318860">
    <property type="component" value="Unassembled WGS sequence"/>
</dbReference>
<proteinExistence type="predicted"/>
<dbReference type="PANTHER" id="PTHR11439">
    <property type="entry name" value="GAG-POL-RELATED RETROTRANSPOSON"/>
    <property type="match status" value="1"/>
</dbReference>
<sequence>MDGSSPMVNSAVQGGGNRKGSFNQTSRGRGMNPLYANRGGRTYFRGGSARGRGKFNNNNKLTCQICHRNNHTADKCFYRADLSYVLGNNNNTYSQVLTAFADADWGSDVDNRRSTMGSITAATCELVWLRSLLNELGIKLNQPSVIWTDNLGVKSLSINPVYHSRTNHLELDLHFVREKVMDKTISVQHAPTIDQIADVFTKPLSGQFFARIRNKLNVTSKTSLELRGHDKGP</sequence>
<name>A0ABR0W1W6_REHGL</name>
<evidence type="ECO:0000256" key="1">
    <source>
        <dbReference type="SAM" id="MobiDB-lite"/>
    </source>
</evidence>